<dbReference type="InterPro" id="IPR002104">
    <property type="entry name" value="Integrase_catalytic"/>
</dbReference>
<proteinExistence type="inferred from homology"/>
<dbReference type="InterPro" id="IPR053876">
    <property type="entry name" value="Phage_int_M"/>
</dbReference>
<gene>
    <name evidence="8" type="ORF">CVT23_18215</name>
</gene>
<evidence type="ECO:0000259" key="7">
    <source>
        <dbReference type="PROSITE" id="PS51900"/>
    </source>
</evidence>
<dbReference type="Gene3D" id="3.30.160.390">
    <property type="entry name" value="Integrase, DNA-binding domain"/>
    <property type="match status" value="1"/>
</dbReference>
<dbReference type="InterPro" id="IPR044068">
    <property type="entry name" value="CB"/>
</dbReference>
<evidence type="ECO:0000259" key="6">
    <source>
        <dbReference type="PROSITE" id="PS51898"/>
    </source>
</evidence>
<evidence type="ECO:0000256" key="4">
    <source>
        <dbReference type="ARBA" id="ARBA00023172"/>
    </source>
</evidence>
<dbReference type="Pfam" id="PF00589">
    <property type="entry name" value="Phage_integrase"/>
    <property type="match status" value="1"/>
</dbReference>
<dbReference type="EMBL" id="PHIG01000047">
    <property type="protein sequence ID" value="PJK28356.1"/>
    <property type="molecule type" value="Genomic_DNA"/>
</dbReference>
<dbReference type="InterPro" id="IPR011010">
    <property type="entry name" value="DNA_brk_join_enz"/>
</dbReference>
<feature type="domain" description="Tyr recombinase" evidence="6">
    <location>
        <begin position="221"/>
        <end position="403"/>
    </location>
</feature>
<evidence type="ECO:0000313" key="8">
    <source>
        <dbReference type="EMBL" id="PJK28356.1"/>
    </source>
</evidence>
<accession>A0A2M9FY15</accession>
<dbReference type="PROSITE" id="PS51898">
    <property type="entry name" value="TYR_RECOMBINASE"/>
    <property type="match status" value="1"/>
</dbReference>
<dbReference type="InterPro" id="IPR013762">
    <property type="entry name" value="Integrase-like_cat_sf"/>
</dbReference>
<dbReference type="Proteomes" id="UP000229498">
    <property type="component" value="Unassembled WGS sequence"/>
</dbReference>
<reference evidence="8 9" key="1">
    <citation type="submission" date="2017-11" db="EMBL/GenBank/DDBJ databases">
        <title>Draft genome sequence of Rhizobiales bacterium SY3-13.</title>
        <authorList>
            <person name="Sun C."/>
        </authorList>
    </citation>
    <scope>NUCLEOTIDE SEQUENCE [LARGE SCALE GENOMIC DNA]</scope>
    <source>
        <strain evidence="8 9">SY3-13</strain>
    </source>
</reference>
<dbReference type="CDD" id="cd00801">
    <property type="entry name" value="INT_P4_C"/>
    <property type="match status" value="1"/>
</dbReference>
<sequence length="424" mass="47742">MGRNRALPHSRYRLSARKVASTDQPGLHADGGGLYLQVSRTGARSWLYRYMLRGRRRDMGLGPADSVSLSEARQLADTYRAMVKRDGLDPIEERKRQRIAQQADDVRVMTFEQCAEAYVAAKEASWRNAKHRQQWVNTLKTYAYPVFGKLPVDEIDTSMVLKVLEPIWREKTETASRLRGRIESVLDWATVRNYRSGDNPARWRGHLKTLLPEPGKVAKVQHMKALPYTELKAFMHNLGARTGAAARALEFQVLTASRPGEVVNMIWEEVDLARGTWTVPAERMKVSREHRVPLSKQALAVLERAHAEFLDGHGDTPGALHGFVFPGGRGKAHLSNNAVLALLKRMDVKVTAHGFRSTFSDWCAECTIHPAELREMALAHAVGDKVEAAYRRGDMFEKRRALMQEWADFAYALDQNAGGRSATS</sequence>
<protein>
    <submittedName>
        <fullName evidence="8">Integrase</fullName>
    </submittedName>
</protein>
<comment type="caution">
    <text evidence="8">The sequence shown here is derived from an EMBL/GenBank/DDBJ whole genome shotgun (WGS) entry which is preliminary data.</text>
</comment>
<dbReference type="PROSITE" id="PS51900">
    <property type="entry name" value="CB"/>
    <property type="match status" value="1"/>
</dbReference>
<evidence type="ECO:0000256" key="5">
    <source>
        <dbReference type="PROSITE-ProRule" id="PRU01248"/>
    </source>
</evidence>
<organism evidence="8 9">
    <name type="scientific">Minwuia thermotolerans</name>
    <dbReference type="NCBI Taxonomy" id="2056226"/>
    <lineage>
        <taxon>Bacteria</taxon>
        <taxon>Pseudomonadati</taxon>
        <taxon>Pseudomonadota</taxon>
        <taxon>Alphaproteobacteria</taxon>
        <taxon>Minwuiales</taxon>
        <taxon>Minwuiaceae</taxon>
        <taxon>Minwuia</taxon>
    </lineage>
</organism>
<evidence type="ECO:0000256" key="1">
    <source>
        <dbReference type="ARBA" id="ARBA00008857"/>
    </source>
</evidence>
<dbReference type="Pfam" id="PF22022">
    <property type="entry name" value="Phage_int_M"/>
    <property type="match status" value="1"/>
</dbReference>
<dbReference type="SUPFAM" id="SSF56349">
    <property type="entry name" value="DNA breaking-rejoining enzymes"/>
    <property type="match status" value="1"/>
</dbReference>
<name>A0A2M9FY15_9PROT</name>
<dbReference type="AlphaFoldDB" id="A0A2M9FY15"/>
<dbReference type="InterPro" id="IPR025166">
    <property type="entry name" value="Integrase_DNA_bind_dom"/>
</dbReference>
<dbReference type="GO" id="GO:0006310">
    <property type="term" value="P:DNA recombination"/>
    <property type="evidence" value="ECO:0007669"/>
    <property type="project" value="UniProtKB-KW"/>
</dbReference>
<dbReference type="GO" id="GO:0003677">
    <property type="term" value="F:DNA binding"/>
    <property type="evidence" value="ECO:0007669"/>
    <property type="project" value="UniProtKB-UniRule"/>
</dbReference>
<dbReference type="Gene3D" id="1.10.443.10">
    <property type="entry name" value="Intergrase catalytic core"/>
    <property type="match status" value="1"/>
</dbReference>
<dbReference type="PANTHER" id="PTHR30629">
    <property type="entry name" value="PROPHAGE INTEGRASE"/>
    <property type="match status" value="1"/>
</dbReference>
<evidence type="ECO:0000313" key="9">
    <source>
        <dbReference type="Proteomes" id="UP000229498"/>
    </source>
</evidence>
<dbReference type="Gene3D" id="1.10.150.130">
    <property type="match status" value="1"/>
</dbReference>
<keyword evidence="9" id="KW-1185">Reference proteome</keyword>
<dbReference type="InterPro" id="IPR050808">
    <property type="entry name" value="Phage_Integrase"/>
</dbReference>
<keyword evidence="3 5" id="KW-0238">DNA-binding</keyword>
<dbReference type="PANTHER" id="PTHR30629:SF2">
    <property type="entry name" value="PROPHAGE INTEGRASE INTS-RELATED"/>
    <property type="match status" value="1"/>
</dbReference>
<dbReference type="InterPro" id="IPR010998">
    <property type="entry name" value="Integrase_recombinase_N"/>
</dbReference>
<comment type="similarity">
    <text evidence="1">Belongs to the 'phage' integrase family.</text>
</comment>
<dbReference type="OrthoDB" id="9795573at2"/>
<evidence type="ECO:0000256" key="3">
    <source>
        <dbReference type="ARBA" id="ARBA00023125"/>
    </source>
</evidence>
<feature type="domain" description="Core-binding (CB)" evidence="7">
    <location>
        <begin position="109"/>
        <end position="190"/>
    </location>
</feature>
<dbReference type="GO" id="GO:0015074">
    <property type="term" value="P:DNA integration"/>
    <property type="evidence" value="ECO:0007669"/>
    <property type="project" value="UniProtKB-KW"/>
</dbReference>
<dbReference type="InterPro" id="IPR038488">
    <property type="entry name" value="Integrase_DNA-bd_sf"/>
</dbReference>
<dbReference type="Pfam" id="PF13356">
    <property type="entry name" value="Arm-DNA-bind_3"/>
    <property type="match status" value="1"/>
</dbReference>
<evidence type="ECO:0000256" key="2">
    <source>
        <dbReference type="ARBA" id="ARBA00022908"/>
    </source>
</evidence>
<keyword evidence="2" id="KW-0229">DNA integration</keyword>
<dbReference type="RefSeq" id="WP_109794802.1">
    <property type="nucleotide sequence ID" value="NZ_PHIG01000047.1"/>
</dbReference>
<keyword evidence="4" id="KW-0233">DNA recombination</keyword>